<dbReference type="OrthoDB" id="9798081at2"/>
<evidence type="ECO:0000259" key="1">
    <source>
        <dbReference type="PROSITE" id="PS51186"/>
    </source>
</evidence>
<keyword evidence="2" id="KW-0808">Transferase</keyword>
<dbReference type="RefSeq" id="WP_145285633.1">
    <property type="nucleotide sequence ID" value="NZ_VMSJ01000001.1"/>
</dbReference>
<dbReference type="InterPro" id="IPR051531">
    <property type="entry name" value="N-acetyltransferase"/>
</dbReference>
<dbReference type="AlphaFoldDB" id="A0A558AYH0"/>
<gene>
    <name evidence="2" type="ORF">FO441_03110</name>
</gene>
<dbReference type="SUPFAM" id="SSF55729">
    <property type="entry name" value="Acyl-CoA N-acyltransferases (Nat)"/>
    <property type="match status" value="1"/>
</dbReference>
<dbReference type="EMBL" id="VMSJ01000001">
    <property type="protein sequence ID" value="TVT29287.1"/>
    <property type="molecule type" value="Genomic_DNA"/>
</dbReference>
<keyword evidence="3" id="KW-1185">Reference proteome</keyword>
<feature type="domain" description="N-acetyltransferase" evidence="1">
    <location>
        <begin position="8"/>
        <end position="170"/>
    </location>
</feature>
<dbReference type="InterPro" id="IPR000182">
    <property type="entry name" value="GNAT_dom"/>
</dbReference>
<dbReference type="Proteomes" id="UP000315103">
    <property type="component" value="Unassembled WGS sequence"/>
</dbReference>
<dbReference type="PROSITE" id="PS51186">
    <property type="entry name" value="GNAT"/>
    <property type="match status" value="1"/>
</dbReference>
<dbReference type="Pfam" id="PF13302">
    <property type="entry name" value="Acetyltransf_3"/>
    <property type="match status" value="1"/>
</dbReference>
<organism evidence="2 3">
    <name type="scientific">Salinicoccus cyprini</name>
    <dbReference type="NCBI Taxonomy" id="2493691"/>
    <lineage>
        <taxon>Bacteria</taxon>
        <taxon>Bacillati</taxon>
        <taxon>Bacillota</taxon>
        <taxon>Bacilli</taxon>
        <taxon>Bacillales</taxon>
        <taxon>Staphylococcaceae</taxon>
        <taxon>Salinicoccus</taxon>
    </lineage>
</organism>
<comment type="caution">
    <text evidence="2">The sequence shown here is derived from an EMBL/GenBank/DDBJ whole genome shotgun (WGS) entry which is preliminary data.</text>
</comment>
<proteinExistence type="predicted"/>
<protein>
    <submittedName>
        <fullName evidence="2">GNAT family N-acetyltransferase</fullName>
    </submittedName>
</protein>
<dbReference type="PANTHER" id="PTHR43792">
    <property type="entry name" value="GNAT FAMILY, PUTATIVE (AFU_ORTHOLOGUE AFUA_3G00765)-RELATED-RELATED"/>
    <property type="match status" value="1"/>
</dbReference>
<name>A0A558AYH0_9STAP</name>
<accession>A0A558AYH0</accession>
<reference evidence="2 3" key="1">
    <citation type="submission" date="2019-07" db="EMBL/GenBank/DDBJ databases">
        <title>Salinicoccus cyprini sp. nov., isolated from gastro-intestinal tract of mirror carp, Cyprinus carpio var. specularis, collected from Gobind Sagar Reservoir, Himachal Pradesh, India.</title>
        <authorList>
            <person name="Talwar C."/>
            <person name="Singh A.K."/>
            <person name="Lal R."/>
            <person name="Negi R.K."/>
        </authorList>
    </citation>
    <scope>NUCLEOTIDE SEQUENCE [LARGE SCALE GENOMIC DNA]</scope>
    <source>
        <strain evidence="2 3">CT19</strain>
    </source>
</reference>
<evidence type="ECO:0000313" key="2">
    <source>
        <dbReference type="EMBL" id="TVT29287.1"/>
    </source>
</evidence>
<evidence type="ECO:0000313" key="3">
    <source>
        <dbReference type="Proteomes" id="UP000315103"/>
    </source>
</evidence>
<dbReference type="GO" id="GO:0016747">
    <property type="term" value="F:acyltransferase activity, transferring groups other than amino-acyl groups"/>
    <property type="evidence" value="ECO:0007669"/>
    <property type="project" value="InterPro"/>
</dbReference>
<sequence length="173" mass="19981">MKIESKRLKFRRYKNDDFDFLLSLLTDAEMVRYIGEGRTRNREDAKKFLERIHYIYEHEQGLGLMILEDKETGSRIGHAGLVPQTVGGRKEVEIGYWVSRAHWGKGYATEAAIALRDHGFDVLDEKRLIALIQPGNIASIKVAEKVGMALEKKISFHGQDVHLYSISDQYFYF</sequence>
<dbReference type="PANTHER" id="PTHR43792:SF1">
    <property type="entry name" value="N-ACETYLTRANSFERASE DOMAIN-CONTAINING PROTEIN"/>
    <property type="match status" value="1"/>
</dbReference>
<dbReference type="InterPro" id="IPR016181">
    <property type="entry name" value="Acyl_CoA_acyltransferase"/>
</dbReference>
<dbReference type="Gene3D" id="3.40.630.30">
    <property type="match status" value="1"/>
</dbReference>